<comment type="subunit">
    <text evidence="17">Homotetramer.</text>
</comment>
<comment type="similarity">
    <text evidence="17">Belongs to the NnrD/CARKD family.</text>
</comment>
<keyword evidence="7 17" id="KW-0067">ATP-binding</keyword>
<evidence type="ECO:0000256" key="14">
    <source>
        <dbReference type="ARBA" id="ARBA00025153"/>
    </source>
</evidence>
<dbReference type="InterPro" id="IPR036652">
    <property type="entry name" value="YjeF_N_dom_sf"/>
</dbReference>
<evidence type="ECO:0000313" key="22">
    <source>
        <dbReference type="EMBL" id="HIV03313.1"/>
    </source>
</evidence>
<comment type="catalytic activity">
    <reaction evidence="2 18 19">
        <text>(6R)-NADPHX = (6S)-NADPHX</text>
        <dbReference type="Rhea" id="RHEA:32227"/>
        <dbReference type="ChEBI" id="CHEBI:64076"/>
        <dbReference type="ChEBI" id="CHEBI:64077"/>
        <dbReference type="EC" id="5.1.99.6"/>
    </reaction>
</comment>
<comment type="function">
    <text evidence="18">Catalyzes the epimerization of the S- and R-forms of NAD(P)HX, a damaged form of NAD(P)H that is a result of enzymatic or heat-dependent hydration. This is a prerequisite for the S-specific NAD(P)H-hydrate dehydratase to allow the repair of both epimers of NAD(P)HX.</text>
</comment>
<evidence type="ECO:0000256" key="13">
    <source>
        <dbReference type="ARBA" id="ARBA00023268"/>
    </source>
</evidence>
<dbReference type="GO" id="GO:0046496">
    <property type="term" value="P:nicotinamide nucleotide metabolic process"/>
    <property type="evidence" value="ECO:0007669"/>
    <property type="project" value="UniProtKB-UniRule"/>
</dbReference>
<comment type="catalytic activity">
    <reaction evidence="1 18 19">
        <text>(6R)-NADHX = (6S)-NADHX</text>
        <dbReference type="Rhea" id="RHEA:32215"/>
        <dbReference type="ChEBI" id="CHEBI:64074"/>
        <dbReference type="ChEBI" id="CHEBI:64075"/>
        <dbReference type="EC" id="5.1.99.6"/>
    </reaction>
</comment>
<comment type="caution">
    <text evidence="18">Lacks conserved residue(s) required for the propagation of feature annotation.</text>
</comment>
<keyword evidence="5 18" id="KW-0479">Metal-binding</keyword>
<feature type="binding site" evidence="17">
    <location>
        <position position="379"/>
    </location>
    <ligand>
        <name>(6S)-NADPHX</name>
        <dbReference type="ChEBI" id="CHEBI:64076"/>
    </ligand>
</feature>
<dbReference type="InterPro" id="IPR004443">
    <property type="entry name" value="YjeF_N_dom"/>
</dbReference>
<sequence>MKIYTAEQMKAVDTETIAGYGIDGLLLMEHAAMAVQKEVLRALGGCGGNVLVVCGKGNNGGDGFAAARLLDGRCGSVCAAFFDDPAQLRGDAAKNYALMSGLGIEVVRDMETFAARLAECDVVVDALYGFGFHGELAGRDRQIAEQINAAGKYVIAVDMPSGVGADTGVCDYAVRADKTVTFTGYKPAQLLFPAASYCGETVVEDIGIPRQVSGKSGVGETITRGFVRAALPLRARNAHKGTCGKVLVVGGSRGMGGAVCMSARSALRSGAGLVTVGVPRCLNDIVQQKISEAMTLPLPEDEAGHLSEAAAPELIQFAQGYDTVVFGPGIGRSGAIVTLLREILKLNKRVVIDADGLYALAQDIGMLQEKQAEVVVTPHHAEMARLVGATAAEVEPHAIETAKAFAQKQNVTVVLKGAYTVVAGGQCYVNNSAGNAGMATAGSGDVLSGVVGALLYRAADCTQAAACAVYLHALAGDAAQRRFGTESMTAGDLTESLPEAFRLCKEEHA</sequence>
<keyword evidence="11 18" id="KW-0413">Isomerase</keyword>
<keyword evidence="12 17" id="KW-0456">Lyase</keyword>
<evidence type="ECO:0000256" key="6">
    <source>
        <dbReference type="ARBA" id="ARBA00022741"/>
    </source>
</evidence>
<feature type="binding site" evidence="18">
    <location>
        <begin position="129"/>
        <end position="135"/>
    </location>
    <ligand>
        <name>(6S)-NADPHX</name>
        <dbReference type="ChEBI" id="CHEBI:64076"/>
    </ligand>
</feature>
<evidence type="ECO:0000256" key="15">
    <source>
        <dbReference type="ARBA" id="ARBA00048238"/>
    </source>
</evidence>
<comment type="function">
    <text evidence="17">Catalyzes the dehydration of the S-form of NAD(P)HX at the expense of ADP, which is converted to AMP. Together with NAD(P)HX epimerase, which catalyzes the epimerization of the S- and R-forms, the enzyme allows the repair of both epimers of NAD(P)HX, a damaged form of NAD(P)H that is a result of enzymatic or heat-dependent hydration.</text>
</comment>
<protein>
    <recommendedName>
        <fullName evidence="19">Bifunctional NAD(P)H-hydrate repair enzyme</fullName>
    </recommendedName>
    <alternativeName>
        <fullName evidence="19">Nicotinamide nucleotide repair protein</fullName>
    </alternativeName>
    <domain>
        <recommendedName>
            <fullName evidence="19">ADP-dependent (S)-NAD(P)H-hydrate dehydratase</fullName>
            <ecNumber evidence="19">4.2.1.136</ecNumber>
        </recommendedName>
        <alternativeName>
            <fullName evidence="19">ADP-dependent NAD(P)HX dehydratase</fullName>
        </alternativeName>
    </domain>
    <domain>
        <recommendedName>
            <fullName evidence="19">NAD(P)H-hydrate epimerase</fullName>
            <ecNumber evidence="19">5.1.99.6</ecNumber>
        </recommendedName>
    </domain>
</protein>
<dbReference type="Proteomes" id="UP000886743">
    <property type="component" value="Unassembled WGS sequence"/>
</dbReference>
<dbReference type="Gene3D" id="3.40.1190.20">
    <property type="match status" value="1"/>
</dbReference>
<feature type="binding site" evidence="17">
    <location>
        <position position="258"/>
    </location>
    <ligand>
        <name>(6S)-NADPHX</name>
        <dbReference type="ChEBI" id="CHEBI:64076"/>
    </ligand>
</feature>
<dbReference type="InterPro" id="IPR017953">
    <property type="entry name" value="Carbohydrate_kinase_pred_CS"/>
</dbReference>
<comment type="catalytic activity">
    <reaction evidence="16 17 19">
        <text>(6S)-NADPHX + ADP = AMP + phosphate + NADPH + H(+)</text>
        <dbReference type="Rhea" id="RHEA:32235"/>
        <dbReference type="ChEBI" id="CHEBI:15378"/>
        <dbReference type="ChEBI" id="CHEBI:43474"/>
        <dbReference type="ChEBI" id="CHEBI:57783"/>
        <dbReference type="ChEBI" id="CHEBI:64076"/>
        <dbReference type="ChEBI" id="CHEBI:456215"/>
        <dbReference type="ChEBI" id="CHEBI:456216"/>
        <dbReference type="EC" id="4.2.1.136"/>
    </reaction>
</comment>
<keyword evidence="13" id="KW-0511">Multifunctional enzyme</keyword>
<comment type="cofactor">
    <cofactor evidence="17">
        <name>Mg(2+)</name>
        <dbReference type="ChEBI" id="CHEBI:18420"/>
    </cofactor>
</comment>
<evidence type="ECO:0000256" key="16">
    <source>
        <dbReference type="ARBA" id="ARBA00049209"/>
    </source>
</evidence>
<dbReference type="InterPro" id="IPR029056">
    <property type="entry name" value="Ribokinase-like"/>
</dbReference>
<organism evidence="22 23">
    <name type="scientific">Candidatus Aphodoplasma excrementigallinarum</name>
    <dbReference type="NCBI Taxonomy" id="2840673"/>
    <lineage>
        <taxon>Bacteria</taxon>
        <taxon>Bacillati</taxon>
        <taxon>Bacillota</taxon>
        <taxon>Clostridia</taxon>
        <taxon>Eubacteriales</taxon>
        <taxon>Candidatus Aphodoplasma</taxon>
    </lineage>
</organism>
<evidence type="ECO:0000256" key="10">
    <source>
        <dbReference type="ARBA" id="ARBA00023027"/>
    </source>
</evidence>
<evidence type="ECO:0000256" key="12">
    <source>
        <dbReference type="ARBA" id="ARBA00023239"/>
    </source>
</evidence>
<dbReference type="InterPro" id="IPR000631">
    <property type="entry name" value="CARKD"/>
</dbReference>
<dbReference type="SUPFAM" id="SSF64153">
    <property type="entry name" value="YjeF N-terminal domain-like"/>
    <property type="match status" value="1"/>
</dbReference>
<evidence type="ECO:0000256" key="9">
    <source>
        <dbReference type="ARBA" id="ARBA00022958"/>
    </source>
</evidence>
<evidence type="ECO:0000256" key="7">
    <source>
        <dbReference type="ARBA" id="ARBA00022840"/>
    </source>
</evidence>
<keyword evidence="8 17" id="KW-0521">NADP</keyword>
<comment type="catalytic activity">
    <reaction evidence="15 17 19">
        <text>(6S)-NADHX + ADP = AMP + phosphate + NADH + H(+)</text>
        <dbReference type="Rhea" id="RHEA:32223"/>
        <dbReference type="ChEBI" id="CHEBI:15378"/>
        <dbReference type="ChEBI" id="CHEBI:43474"/>
        <dbReference type="ChEBI" id="CHEBI:57945"/>
        <dbReference type="ChEBI" id="CHEBI:64074"/>
        <dbReference type="ChEBI" id="CHEBI:456215"/>
        <dbReference type="ChEBI" id="CHEBI:456216"/>
        <dbReference type="EC" id="4.2.1.136"/>
    </reaction>
</comment>
<feature type="binding site" evidence="18">
    <location>
        <position position="161"/>
    </location>
    <ligand>
        <name>K(+)</name>
        <dbReference type="ChEBI" id="CHEBI:29103"/>
    </ligand>
</feature>
<comment type="similarity">
    <text evidence="3 19">In the N-terminal section; belongs to the NnrE/AIBP family.</text>
</comment>
<keyword evidence="6 17" id="KW-0547">Nucleotide-binding</keyword>
<feature type="binding site" evidence="17">
    <location>
        <position position="444"/>
    </location>
    <ligand>
        <name>AMP</name>
        <dbReference type="ChEBI" id="CHEBI:456215"/>
    </ligand>
</feature>
<dbReference type="PROSITE" id="PS51385">
    <property type="entry name" value="YJEF_N"/>
    <property type="match status" value="1"/>
</dbReference>
<dbReference type="PANTHER" id="PTHR12592">
    <property type="entry name" value="ATP-DEPENDENT (S)-NAD(P)H-HYDRATE DEHYDRATASE FAMILY MEMBER"/>
    <property type="match status" value="1"/>
</dbReference>
<comment type="caution">
    <text evidence="22">The sequence shown here is derived from an EMBL/GenBank/DDBJ whole genome shotgun (WGS) entry which is preliminary data.</text>
</comment>
<dbReference type="InterPro" id="IPR030677">
    <property type="entry name" value="Nnr"/>
</dbReference>
<dbReference type="GO" id="GO:0052856">
    <property type="term" value="F:NAD(P)HX epimerase activity"/>
    <property type="evidence" value="ECO:0007669"/>
    <property type="project" value="UniProtKB-UniRule"/>
</dbReference>
<evidence type="ECO:0000256" key="4">
    <source>
        <dbReference type="ARBA" id="ARBA00009524"/>
    </source>
</evidence>
<accession>A0A9D1NHJ8</accession>
<comment type="similarity">
    <text evidence="4 19">In the C-terminal section; belongs to the NnrD/CARKD family.</text>
</comment>
<dbReference type="SUPFAM" id="SSF53613">
    <property type="entry name" value="Ribokinase-like"/>
    <property type="match status" value="1"/>
</dbReference>
<feature type="domain" description="YjeF C-terminal" evidence="20">
    <location>
        <begin position="223"/>
        <end position="504"/>
    </location>
</feature>
<dbReference type="PANTHER" id="PTHR12592:SF0">
    <property type="entry name" value="ATP-DEPENDENT (S)-NAD(P)H-HYDRATE DEHYDRATASE"/>
    <property type="match status" value="1"/>
</dbReference>
<evidence type="ECO:0000313" key="23">
    <source>
        <dbReference type="Proteomes" id="UP000886743"/>
    </source>
</evidence>
<dbReference type="PROSITE" id="PS51383">
    <property type="entry name" value="YJEF_C_3"/>
    <property type="match status" value="1"/>
</dbReference>
<keyword evidence="10 17" id="KW-0520">NAD</keyword>
<dbReference type="GO" id="GO:0005524">
    <property type="term" value="F:ATP binding"/>
    <property type="evidence" value="ECO:0007669"/>
    <property type="project" value="UniProtKB-UniRule"/>
</dbReference>
<evidence type="ECO:0000256" key="5">
    <source>
        <dbReference type="ARBA" id="ARBA00022723"/>
    </source>
</evidence>
<evidence type="ECO:0000256" key="3">
    <source>
        <dbReference type="ARBA" id="ARBA00006001"/>
    </source>
</evidence>
<dbReference type="NCBIfam" id="TIGR00196">
    <property type="entry name" value="yjeF_cterm"/>
    <property type="match status" value="1"/>
</dbReference>
<proteinExistence type="inferred from homology"/>
<dbReference type="AlphaFoldDB" id="A0A9D1NHJ8"/>
<evidence type="ECO:0000256" key="2">
    <source>
        <dbReference type="ARBA" id="ARBA00000909"/>
    </source>
</evidence>
<evidence type="ECO:0000259" key="20">
    <source>
        <dbReference type="PROSITE" id="PS51383"/>
    </source>
</evidence>
<dbReference type="HAMAP" id="MF_01965">
    <property type="entry name" value="NADHX_dehydratase"/>
    <property type="match status" value="1"/>
</dbReference>
<feature type="binding site" evidence="18">
    <location>
        <begin position="58"/>
        <end position="62"/>
    </location>
    <ligand>
        <name>(6S)-NADPHX</name>
        <dbReference type="ChEBI" id="CHEBI:64076"/>
    </ligand>
</feature>
<evidence type="ECO:0000256" key="1">
    <source>
        <dbReference type="ARBA" id="ARBA00000013"/>
    </source>
</evidence>
<dbReference type="EC" id="4.2.1.136" evidence="19"/>
<dbReference type="GO" id="GO:0052855">
    <property type="term" value="F:ADP-dependent NAD(P)H-hydrate dehydratase activity"/>
    <property type="evidence" value="ECO:0007669"/>
    <property type="project" value="UniProtKB-UniRule"/>
</dbReference>
<dbReference type="GO" id="GO:0110051">
    <property type="term" value="P:metabolite repair"/>
    <property type="evidence" value="ECO:0007669"/>
    <property type="project" value="TreeGrafter"/>
</dbReference>
<evidence type="ECO:0000259" key="21">
    <source>
        <dbReference type="PROSITE" id="PS51385"/>
    </source>
</evidence>
<dbReference type="Pfam" id="PF03853">
    <property type="entry name" value="YjeF_N"/>
    <property type="match status" value="1"/>
</dbReference>
<dbReference type="Pfam" id="PF01256">
    <property type="entry name" value="Carb_kinase"/>
    <property type="match status" value="1"/>
</dbReference>
<evidence type="ECO:0000256" key="8">
    <source>
        <dbReference type="ARBA" id="ARBA00022857"/>
    </source>
</evidence>
<feature type="binding site" evidence="18">
    <location>
        <position position="125"/>
    </location>
    <ligand>
        <name>K(+)</name>
        <dbReference type="ChEBI" id="CHEBI:29103"/>
    </ligand>
</feature>
<gene>
    <name evidence="17" type="primary">nnrD</name>
    <name evidence="18" type="synonym">nnrE</name>
    <name evidence="22" type="ORF">IAC74_07025</name>
</gene>
<evidence type="ECO:0000256" key="19">
    <source>
        <dbReference type="PIRNR" id="PIRNR017184"/>
    </source>
</evidence>
<reference evidence="22" key="2">
    <citation type="journal article" date="2021" name="PeerJ">
        <title>Extensive microbial diversity within the chicken gut microbiome revealed by metagenomics and culture.</title>
        <authorList>
            <person name="Gilroy R."/>
            <person name="Ravi A."/>
            <person name="Getino M."/>
            <person name="Pursley I."/>
            <person name="Horton D.L."/>
            <person name="Alikhan N.F."/>
            <person name="Baker D."/>
            <person name="Gharbi K."/>
            <person name="Hall N."/>
            <person name="Watson M."/>
            <person name="Adriaenssens E.M."/>
            <person name="Foster-Nyarko E."/>
            <person name="Jarju S."/>
            <person name="Secka A."/>
            <person name="Antonio M."/>
            <person name="Oren A."/>
            <person name="Chaudhuri R.R."/>
            <person name="La Ragione R."/>
            <person name="Hildebrand F."/>
            <person name="Pallen M.J."/>
        </authorList>
    </citation>
    <scope>NUCLEOTIDE SEQUENCE</scope>
    <source>
        <strain evidence="22">4920</strain>
    </source>
</reference>
<comment type="cofactor">
    <cofactor evidence="18 19">
        <name>K(+)</name>
        <dbReference type="ChEBI" id="CHEBI:29103"/>
    </cofactor>
    <text evidence="18 19">Binds 1 potassium ion per subunit.</text>
</comment>
<name>A0A9D1NHJ8_9FIRM</name>
<dbReference type="EC" id="5.1.99.6" evidence="19"/>
<dbReference type="CDD" id="cd01171">
    <property type="entry name" value="YXKO-related"/>
    <property type="match status" value="1"/>
</dbReference>
<dbReference type="Gene3D" id="3.40.50.10260">
    <property type="entry name" value="YjeF N-terminal domain"/>
    <property type="match status" value="1"/>
</dbReference>
<evidence type="ECO:0000256" key="11">
    <source>
        <dbReference type="ARBA" id="ARBA00023235"/>
    </source>
</evidence>
<evidence type="ECO:0000256" key="17">
    <source>
        <dbReference type="HAMAP-Rule" id="MF_01965"/>
    </source>
</evidence>
<dbReference type="HAMAP" id="MF_01966">
    <property type="entry name" value="NADHX_epimerase"/>
    <property type="match status" value="1"/>
</dbReference>
<evidence type="ECO:0000256" key="18">
    <source>
        <dbReference type="HAMAP-Rule" id="MF_01966"/>
    </source>
</evidence>
<feature type="binding site" evidence="17">
    <location>
        <position position="445"/>
    </location>
    <ligand>
        <name>(6S)-NADPHX</name>
        <dbReference type="ChEBI" id="CHEBI:64076"/>
    </ligand>
</feature>
<feature type="domain" description="YjeF N-terminal" evidence="21">
    <location>
        <begin position="9"/>
        <end position="214"/>
    </location>
</feature>
<feature type="binding site" evidence="17">
    <location>
        <begin position="416"/>
        <end position="420"/>
    </location>
    <ligand>
        <name>AMP</name>
        <dbReference type="ChEBI" id="CHEBI:456215"/>
    </ligand>
</feature>
<dbReference type="NCBIfam" id="TIGR00197">
    <property type="entry name" value="yjeF_nterm"/>
    <property type="match status" value="1"/>
</dbReference>
<dbReference type="PROSITE" id="PS01050">
    <property type="entry name" value="YJEF_C_2"/>
    <property type="match status" value="1"/>
</dbReference>
<comment type="similarity">
    <text evidence="18">Belongs to the NnrE/AIBP family.</text>
</comment>
<keyword evidence="9 18" id="KW-0630">Potassium</keyword>
<feature type="binding site" evidence="18">
    <location>
        <position position="59"/>
    </location>
    <ligand>
        <name>K(+)</name>
        <dbReference type="ChEBI" id="CHEBI:29103"/>
    </ligand>
</feature>
<dbReference type="GO" id="GO:0046872">
    <property type="term" value="F:metal ion binding"/>
    <property type="evidence" value="ECO:0007669"/>
    <property type="project" value="UniProtKB-UniRule"/>
</dbReference>
<feature type="binding site" evidence="17">
    <location>
        <position position="329"/>
    </location>
    <ligand>
        <name>(6S)-NADPHX</name>
        <dbReference type="ChEBI" id="CHEBI:64076"/>
    </ligand>
</feature>
<reference evidence="22" key="1">
    <citation type="submission" date="2020-10" db="EMBL/GenBank/DDBJ databases">
        <authorList>
            <person name="Gilroy R."/>
        </authorList>
    </citation>
    <scope>NUCLEOTIDE SEQUENCE</scope>
    <source>
        <strain evidence="22">4920</strain>
    </source>
</reference>
<feature type="binding site" evidence="18">
    <location>
        <position position="158"/>
    </location>
    <ligand>
        <name>(6S)-NADPHX</name>
        <dbReference type="ChEBI" id="CHEBI:64076"/>
    </ligand>
</feature>
<dbReference type="PIRSF" id="PIRSF017184">
    <property type="entry name" value="Nnr"/>
    <property type="match status" value="1"/>
</dbReference>
<dbReference type="EMBL" id="DVOF01000209">
    <property type="protein sequence ID" value="HIV03313.1"/>
    <property type="molecule type" value="Genomic_DNA"/>
</dbReference>
<comment type="function">
    <text evidence="14 19">Bifunctional enzyme that catalyzes the epimerization of the S- and R-forms of NAD(P)HX and the dehydration of the S-form of NAD(P)HX at the expense of ADP, which is converted to AMP. This allows the repair of both epimers of NAD(P)HX, a damaged form of NAD(P)H that is a result of enzymatic or heat-dependent hydration.</text>
</comment>